<evidence type="ECO:0000256" key="1">
    <source>
        <dbReference type="ARBA" id="ARBA00022801"/>
    </source>
</evidence>
<dbReference type="Proteomes" id="UP000191931">
    <property type="component" value="Unassembled WGS sequence"/>
</dbReference>
<keyword evidence="1 3" id="KW-0378">Hydrolase</keyword>
<evidence type="ECO:0000313" key="3">
    <source>
        <dbReference type="EMBL" id="SLM32586.1"/>
    </source>
</evidence>
<dbReference type="PANTHER" id="PTHR42856:SF1">
    <property type="entry name" value="ACYL-COENZYME A THIOESTERASE PAAI"/>
    <property type="match status" value="1"/>
</dbReference>
<dbReference type="Gene3D" id="3.10.129.10">
    <property type="entry name" value="Hotdog Thioesterase"/>
    <property type="match status" value="1"/>
</dbReference>
<gene>
    <name evidence="3" type="ORF">MTBBW1_760050</name>
</gene>
<accession>A0A1W1HJG6</accession>
<reference evidence="3 4" key="1">
    <citation type="submission" date="2017-03" db="EMBL/GenBank/DDBJ databases">
        <authorList>
            <person name="Afonso C.L."/>
            <person name="Miller P.J."/>
            <person name="Scott M.A."/>
            <person name="Spackman E."/>
            <person name="Goraichik I."/>
            <person name="Dimitrov K.M."/>
            <person name="Suarez D.L."/>
            <person name="Swayne D.E."/>
        </authorList>
    </citation>
    <scope>NUCLEOTIDE SEQUENCE [LARGE SCALE GENOMIC DNA]</scope>
    <source>
        <strain evidence="3">PRJEB14757</strain>
    </source>
</reference>
<organism evidence="3 4">
    <name type="scientific">Desulfamplus magnetovallimortis</name>
    <dbReference type="NCBI Taxonomy" id="1246637"/>
    <lineage>
        <taxon>Bacteria</taxon>
        <taxon>Pseudomonadati</taxon>
        <taxon>Thermodesulfobacteriota</taxon>
        <taxon>Desulfobacteria</taxon>
        <taxon>Desulfobacterales</taxon>
        <taxon>Desulfobacteraceae</taxon>
        <taxon>Desulfamplus</taxon>
    </lineage>
</organism>
<dbReference type="InterPro" id="IPR029069">
    <property type="entry name" value="HotDog_dom_sf"/>
</dbReference>
<dbReference type="NCBIfam" id="TIGR00369">
    <property type="entry name" value="unchar_dom_1"/>
    <property type="match status" value="1"/>
</dbReference>
<proteinExistence type="predicted"/>
<dbReference type="InterPro" id="IPR052723">
    <property type="entry name" value="Acyl-CoA_thioesterase_PaaI"/>
</dbReference>
<sequence length="147" mass="15957">MSDISDNTKSLFLSKIKSCFSRDRFAEYIGVEILDASPGSCRAKMKIEDHHLNSVDLVHGAAIFGLADLVFAVASNSHGTVALGINVSVSYIKSARGGTLYAHAEEVSRNSKLGIYSMQVTNEESETLALMTGTVYRKKDEIPALKK</sequence>
<dbReference type="EC" id="3.1.2.-" evidence="3"/>
<protein>
    <submittedName>
        <fullName evidence="3">Putative esterase AF_2264</fullName>
        <ecNumber evidence="3">3.1.2.-</ecNumber>
    </submittedName>
</protein>
<name>A0A1W1HJG6_9BACT</name>
<dbReference type="SUPFAM" id="SSF54637">
    <property type="entry name" value="Thioesterase/thiol ester dehydrase-isomerase"/>
    <property type="match status" value="1"/>
</dbReference>
<dbReference type="OrthoDB" id="32575at2"/>
<keyword evidence="4" id="KW-1185">Reference proteome</keyword>
<dbReference type="CDD" id="cd03443">
    <property type="entry name" value="PaaI_thioesterase"/>
    <property type="match status" value="1"/>
</dbReference>
<dbReference type="EMBL" id="FWEV01000321">
    <property type="protein sequence ID" value="SLM32586.1"/>
    <property type="molecule type" value="Genomic_DNA"/>
</dbReference>
<dbReference type="InterPro" id="IPR006683">
    <property type="entry name" value="Thioestr_dom"/>
</dbReference>
<dbReference type="AlphaFoldDB" id="A0A1W1HJG6"/>
<dbReference type="RefSeq" id="WP_080802541.1">
    <property type="nucleotide sequence ID" value="NZ_LT828543.1"/>
</dbReference>
<evidence type="ECO:0000313" key="4">
    <source>
        <dbReference type="Proteomes" id="UP000191931"/>
    </source>
</evidence>
<dbReference type="Pfam" id="PF03061">
    <property type="entry name" value="4HBT"/>
    <property type="match status" value="1"/>
</dbReference>
<dbReference type="GO" id="GO:0016289">
    <property type="term" value="F:acyl-CoA hydrolase activity"/>
    <property type="evidence" value="ECO:0007669"/>
    <property type="project" value="TreeGrafter"/>
</dbReference>
<dbReference type="PANTHER" id="PTHR42856">
    <property type="entry name" value="ACYL-COENZYME A THIOESTERASE PAAI"/>
    <property type="match status" value="1"/>
</dbReference>
<evidence type="ECO:0000259" key="2">
    <source>
        <dbReference type="Pfam" id="PF03061"/>
    </source>
</evidence>
<feature type="domain" description="Thioesterase" evidence="2">
    <location>
        <begin position="58"/>
        <end position="128"/>
    </location>
</feature>
<dbReference type="STRING" id="1246637.MTBBW1_760050"/>
<dbReference type="InterPro" id="IPR003736">
    <property type="entry name" value="PAAI_dom"/>
</dbReference>